<feature type="region of interest" description="Disordered" evidence="14">
    <location>
        <begin position="2016"/>
        <end position="2037"/>
    </location>
</feature>
<feature type="compositionally biased region" description="Low complexity" evidence="14">
    <location>
        <begin position="566"/>
        <end position="575"/>
    </location>
</feature>
<keyword evidence="12" id="KW-0496">Mitochondrion</keyword>
<evidence type="ECO:0000256" key="2">
    <source>
        <dbReference type="ARBA" id="ARBA00004370"/>
    </source>
</evidence>
<keyword evidence="10" id="KW-0653">Protein transport</keyword>
<dbReference type="InterPro" id="IPR032691">
    <property type="entry name" value="Mon2/Sec7/BIG1-like_HUS"/>
</dbReference>
<dbReference type="GO" id="GO:0005739">
    <property type="term" value="C:mitochondrion"/>
    <property type="evidence" value="ECO:0007669"/>
    <property type="project" value="UniProtKB-SubCell"/>
</dbReference>
<evidence type="ECO:0000313" key="17">
    <source>
        <dbReference type="Proteomes" id="UP000663874"/>
    </source>
</evidence>
<dbReference type="NCBIfam" id="TIGR02429">
    <property type="entry name" value="pcaI_scoA_fam"/>
    <property type="match status" value="1"/>
</dbReference>
<name>A0A818R4I1_9BILA</name>
<feature type="region of interest" description="Disordered" evidence="14">
    <location>
        <begin position="535"/>
        <end position="575"/>
    </location>
</feature>
<dbReference type="FunFam" id="1.25.10.10:FF:000143">
    <property type="entry name" value="ADP-ribosylation factor guanine nucleotide-exchange factor 2 (brefeldin A-inhibited)"/>
    <property type="match status" value="1"/>
</dbReference>
<accession>A0A818R4I1</accession>
<dbReference type="SUPFAM" id="SSF48425">
    <property type="entry name" value="Sec7 domain"/>
    <property type="match status" value="1"/>
</dbReference>
<dbReference type="Gene3D" id="3.40.1080.10">
    <property type="entry name" value="Glutaconate Coenzyme A-transferase"/>
    <property type="match status" value="2"/>
</dbReference>
<evidence type="ECO:0000313" key="16">
    <source>
        <dbReference type="EMBL" id="CAF3651636.1"/>
    </source>
</evidence>
<evidence type="ECO:0000256" key="12">
    <source>
        <dbReference type="ARBA" id="ARBA00023128"/>
    </source>
</evidence>
<dbReference type="Pfam" id="PF16213">
    <property type="entry name" value="DCB"/>
    <property type="match status" value="1"/>
</dbReference>
<dbReference type="InterPro" id="IPR015403">
    <property type="entry name" value="Mon2/Sec7/BIG1-like_HDS"/>
</dbReference>
<dbReference type="SMART" id="SM00222">
    <property type="entry name" value="Sec7"/>
    <property type="match status" value="1"/>
</dbReference>
<dbReference type="FunFam" id="3.40.1080.10:FF:000001">
    <property type="entry name" value="Succinyl-coa:3-ketoacid-coenzyme a transferase subunit b"/>
    <property type="match status" value="1"/>
</dbReference>
<dbReference type="InterPro" id="IPR032629">
    <property type="entry name" value="DCB_dom"/>
</dbReference>
<comment type="similarity">
    <text evidence="5">Belongs to the 3-oxoacid CoA-transferase family.</text>
</comment>
<evidence type="ECO:0000256" key="1">
    <source>
        <dbReference type="ARBA" id="ARBA00004173"/>
    </source>
</evidence>
<dbReference type="SUPFAM" id="SSF48371">
    <property type="entry name" value="ARM repeat"/>
    <property type="match status" value="1"/>
</dbReference>
<dbReference type="InterPro" id="IPR023394">
    <property type="entry name" value="Sec7_C_sf"/>
</dbReference>
<dbReference type="EC" id="2.8.3.5" evidence="6"/>
<dbReference type="EMBL" id="CAJOBE010000507">
    <property type="protein sequence ID" value="CAF3651636.1"/>
    <property type="molecule type" value="Genomic_DNA"/>
</dbReference>
<sequence length="2263" mass="257572">MAQKNPKGGGMSTTKHIDNNDMFLKRALEKLLSEKDIKKSQYQQVKRACETALASLTKDPQPTNISTINDTYFLPFELACASNHSRMVDTSLDCLQKLLLNGHLIGNIIDPTDETKLLIDRMVSVICACFRGIQTEEKVELQIIKICLTIMTSQTIEIHQRSVLQIVKTCFNIYLTSRSKINEATAQGCLSQILNGIFSKMEQKMSLVKERKQNKNINVTVNDYDEEQILIKEILEELVEKIVYDEATQERTNSSLSTNDIIEDTQSTPEEINSEILQNDRDSQSIDESSSIGKNMSHSLSADELSADNHFKNAYYVFRALCKLSDRDIKDKGNTDPKTNLDLKSRIFSLRLIMQILQTSGPIFRTSEDFLQIIKTNLCVSLSRNGVSSIPELFEMALFNFVELLDKFKAHLKIQIEVLFREIFLTILETSTSSFRHKWLVIQTLTKICADAQIIVDLFINYDCSMRSGNVFERLVIVLSRAAQGRQAEELGCSSTEEHNLRMKGLECLVSILKCMVDWSKDLYVNPHLQSNLGPDTKPLNENGYDHDSNRSSSGYVGSGIRRTDSSTSINSSQSSENINDFELIRQRKELFEKGIDLFNQNPKKGLEFLIDKNLLNNEPEDIAQLFHSYQDLLDKTVIGVCLGEEDKRHKQIMYAYIDQLDFTQMEFLAALRKFLAGFRLPGEAQKIDRLMEKFAGRFFECNPNLQIFASADAAYVLAYSVIMLTTDLHSINVKKKMTKEQYIKMNRGINESRDLPEEFLSKIYDEIKNEEIKLKVTTTTKRGIKDNIINDKQRELLFNIQMKDVELIARDLMANAGTVGDEFTIAKHLEHVRPMFQKAWSPCLAAFSVNLQDSDHIDLTNLCLTGISYAIRIACIFHMELERNAFIQALSRFTLLTATSHVMEIKAKNVECLKILISVAQTDGNYLGEAWYDILKCISQLELAQLFGVNVNKARMSVSNQHHHHHHHQLNIPTNSTSMTFSLPFDNFFHTEKGQLNKRLQSAQGQIQETSSQSIIVSVDRIFSGSARLDGDAIVAFVRSLCHVSMDELYSNPPRMFSLLKVVEISYYNMGRIRLQWSRIWEIVGEHFNKAACHPLQDVSFFAVDSLRQLSMKFLEKGEFPNFRFQKEFLKPFEIIMKKNSSSTIRDMVVRCITHFVDAQAKNIRSGWKNIFSVFQMAATDTDVQIVELAFQTCTIVVGVVFDRYFASVLDSFQDAVKCLSEFACNISFPDTSMEAIRLIRQCAKYVAEKPQIFREHAGEDLINVSEEDRIWVKGWFPILFELSCIISRCKLDVRTRALTVMFEIMKNYGEGFTQHWWVELFNVVFRIFDNMKLPDTQAEKIEWMTTTCNHALYAIVDVFTQYYDVIPESVVEDLYSQLKWCINQNNEQLAKSGTNCLENFVIACGQHFTQNIWEKFCTCILEVFRSTLPEMLLTWRPESESSGMLTINETAMFERTDSSFDYTAVESASSQHNRMTRGGSLSSVNSTTSDQQELNSNTRHSERTKTNSDLLQFQILSIKCIVQIEIIQTIDNIIFYPSTSKKEDLQYISIAHALANTSVGQENLTYITYSDDIHNDYGMYAYMSFDHLMLLVDCLIESHMFARTFNSNNEQRNLLWKAGYRGKAKPNLLTQETNSIACAFRILFRLYSDQKHFNSNDLLKRRILKLTRDCFEYYLTLQSENHRDAWTSVFILLLTKLLKLNEEQFKYYSIEIYSLISEIVVFDLKPELRYILREFLLRIDQIMLARAAYPLFRSTLNQFFLRSLSTTSSSKKIYTNFQEIVQDIPHGAKLLVGGFGLCGIPENLIQALLKTGQKDLTIVSNNCGVDDFGLGLLLKTKQIKRMISSYVGENAEFERQYLNGELEVELTPQGTLAEKIRAGGAGIPAFFTPTGFGTLIQQGGAPIKYDKSKKPLIESPVKETRIYNNRQYVLEDAIVGDFALVKAWKADRLGNLIFQKSARNFNQPMCRAAQCTIAEVEEIVEVGELKPDEIHIPNIYVHRLIKGDKYKKPIERRTIRKRTATSATSTSVESKKKKDDVTRQRIIQRAALEFKDGMYANLGIGIPMLASNYIPDGLTVHLQSENGILGLGPFPYEGEEDPDLINAGKETVTILPGASFFASDDSFAMIRGGHIDLTMLGAMQVSHYGDLANWMIPGKLVKGMGGAMDLVGSGRTKVVVTMEHNAKDGSAKILESCTLPLTGKGVVDLIITEKCVFEVDPEKGLTLIEIAEGYTTDDIVQCTGCPINISDQLKPMQQVQINRHK</sequence>
<dbReference type="Pfam" id="PF09324">
    <property type="entry name" value="Sec7-like_HDS"/>
    <property type="match status" value="1"/>
</dbReference>
<dbReference type="InterPro" id="IPR004164">
    <property type="entry name" value="CoA_transf_AS"/>
</dbReference>
<dbReference type="InterPro" id="IPR035999">
    <property type="entry name" value="Sec7_dom_sf"/>
</dbReference>
<proteinExistence type="inferred from homology"/>
<dbReference type="NCBIfam" id="TIGR02428">
    <property type="entry name" value="pcaJ_scoB_fam"/>
    <property type="match status" value="1"/>
</dbReference>
<protein>
    <recommendedName>
        <fullName evidence="6">3-oxoacid CoA-transferase</fullName>
        <ecNumber evidence="6">2.8.3.5</ecNumber>
    </recommendedName>
</protein>
<feature type="domain" description="SEC7" evidence="15">
    <location>
        <begin position="581"/>
        <end position="771"/>
    </location>
</feature>
<dbReference type="InterPro" id="IPR037171">
    <property type="entry name" value="NagB/RpiA_transferase-like"/>
</dbReference>
<dbReference type="Pfam" id="PF12783">
    <property type="entry name" value="Sec7-like_HUS"/>
    <property type="match status" value="1"/>
</dbReference>
<dbReference type="FunFam" id="1.10.1000.11:FF:000003">
    <property type="entry name" value="Brefeldin A-inhibited guanine nucleotide-exchange protein 1"/>
    <property type="match status" value="1"/>
</dbReference>
<dbReference type="GO" id="GO:0005085">
    <property type="term" value="F:guanyl-nucleotide exchange factor activity"/>
    <property type="evidence" value="ECO:0007669"/>
    <property type="project" value="InterPro"/>
</dbReference>
<dbReference type="SUPFAM" id="SSF100950">
    <property type="entry name" value="NagB/RpiA/CoA transferase-like"/>
    <property type="match status" value="2"/>
</dbReference>
<dbReference type="GO" id="GO:0016020">
    <property type="term" value="C:membrane"/>
    <property type="evidence" value="ECO:0007669"/>
    <property type="project" value="UniProtKB-SubCell"/>
</dbReference>
<dbReference type="Gene3D" id="1.10.1000.11">
    <property type="entry name" value="Arf Nucleotide-binding Site Opener,domain 2"/>
    <property type="match status" value="1"/>
</dbReference>
<organism evidence="16 17">
    <name type="scientific">Rotaria sordida</name>
    <dbReference type="NCBI Taxonomy" id="392033"/>
    <lineage>
        <taxon>Eukaryota</taxon>
        <taxon>Metazoa</taxon>
        <taxon>Spiralia</taxon>
        <taxon>Gnathifera</taxon>
        <taxon>Rotifera</taxon>
        <taxon>Eurotatoria</taxon>
        <taxon>Bdelloidea</taxon>
        <taxon>Philodinida</taxon>
        <taxon>Philodinidae</taxon>
        <taxon>Rotaria</taxon>
    </lineage>
</organism>
<evidence type="ECO:0000256" key="7">
    <source>
        <dbReference type="ARBA" id="ARBA00022448"/>
    </source>
</evidence>
<evidence type="ECO:0000256" key="3">
    <source>
        <dbReference type="ARBA" id="ARBA00004496"/>
    </source>
</evidence>
<evidence type="ECO:0000256" key="4">
    <source>
        <dbReference type="ARBA" id="ARBA00004753"/>
    </source>
</evidence>
<evidence type="ECO:0000256" key="9">
    <source>
        <dbReference type="ARBA" id="ARBA00022679"/>
    </source>
</evidence>
<dbReference type="InterPro" id="IPR012791">
    <property type="entry name" value="3-oxoacid_CoA-transf_B"/>
</dbReference>
<comment type="subcellular location">
    <subcellularLocation>
        <location evidence="3">Cytoplasm</location>
    </subcellularLocation>
    <subcellularLocation>
        <location evidence="2">Membrane</location>
    </subcellularLocation>
    <subcellularLocation>
        <location evidence="1">Mitochondrion</location>
    </subcellularLocation>
</comment>
<evidence type="ECO:0000256" key="11">
    <source>
        <dbReference type="ARBA" id="ARBA00022946"/>
    </source>
</evidence>
<evidence type="ECO:0000256" key="13">
    <source>
        <dbReference type="ARBA" id="ARBA00023136"/>
    </source>
</evidence>
<dbReference type="Proteomes" id="UP000663874">
    <property type="component" value="Unassembled WGS sequence"/>
</dbReference>
<dbReference type="InterPro" id="IPR000904">
    <property type="entry name" value="Sec7_dom"/>
</dbReference>
<dbReference type="CDD" id="cd00171">
    <property type="entry name" value="Sec7"/>
    <property type="match status" value="1"/>
</dbReference>
<feature type="compositionally biased region" description="Polar residues" evidence="14">
    <location>
        <begin position="1470"/>
        <end position="1500"/>
    </location>
</feature>
<dbReference type="Pfam" id="PF20252">
    <property type="entry name" value="BIG2_C"/>
    <property type="match status" value="1"/>
</dbReference>
<evidence type="ECO:0000256" key="10">
    <source>
        <dbReference type="ARBA" id="ARBA00022927"/>
    </source>
</evidence>
<dbReference type="PROSITE" id="PS01274">
    <property type="entry name" value="COA_TRANSF_2"/>
    <property type="match status" value="1"/>
</dbReference>
<gene>
    <name evidence="16" type="ORF">FNK824_LOCUS6020</name>
</gene>
<keyword evidence="9" id="KW-0808">Transferase</keyword>
<comment type="pathway">
    <text evidence="4">Ketone metabolism; succinyl-CoA degradation; acetoacetyl-CoA from succinyl-CoA: step 1/1.</text>
</comment>
<dbReference type="Gene3D" id="1.10.220.20">
    <property type="match status" value="1"/>
</dbReference>
<keyword evidence="7" id="KW-0813">Transport</keyword>
<dbReference type="GO" id="GO:0032012">
    <property type="term" value="P:regulation of ARF protein signal transduction"/>
    <property type="evidence" value="ECO:0007669"/>
    <property type="project" value="InterPro"/>
</dbReference>
<dbReference type="Pfam" id="PF01144">
    <property type="entry name" value="CoA_trans"/>
    <property type="match status" value="2"/>
</dbReference>
<reference evidence="16" key="1">
    <citation type="submission" date="2021-02" db="EMBL/GenBank/DDBJ databases">
        <authorList>
            <person name="Nowell W R."/>
        </authorList>
    </citation>
    <scope>NUCLEOTIDE SEQUENCE</scope>
</reference>
<comment type="caution">
    <text evidence="16">The sequence shown here is derived from an EMBL/GenBank/DDBJ whole genome shotgun (WGS) entry which is preliminary data.</text>
</comment>
<dbReference type="Pfam" id="PF01369">
    <property type="entry name" value="Sec7"/>
    <property type="match status" value="1"/>
</dbReference>
<dbReference type="InterPro" id="IPR046455">
    <property type="entry name" value="Sec7/BIG1-like_C"/>
</dbReference>
<dbReference type="PROSITE" id="PS50190">
    <property type="entry name" value="SEC7"/>
    <property type="match status" value="1"/>
</dbReference>
<dbReference type="PANTHER" id="PTHR13707:SF23">
    <property type="entry name" value="SUCCINYL-COA:3-KETOACID-COENZYME A TRANSFERASE"/>
    <property type="match status" value="1"/>
</dbReference>
<keyword evidence="13" id="KW-0472">Membrane</keyword>
<dbReference type="InterPro" id="IPR004165">
    <property type="entry name" value="CoA_trans_fam_I"/>
</dbReference>
<evidence type="ECO:0000256" key="5">
    <source>
        <dbReference type="ARBA" id="ARBA00007154"/>
    </source>
</evidence>
<dbReference type="PANTHER" id="PTHR13707">
    <property type="entry name" value="KETOACID-COENZYME A TRANSFERASE"/>
    <property type="match status" value="1"/>
</dbReference>
<dbReference type="SMART" id="SM00882">
    <property type="entry name" value="CoA_trans"/>
    <property type="match status" value="2"/>
</dbReference>
<evidence type="ECO:0000259" key="15">
    <source>
        <dbReference type="PROSITE" id="PS50190"/>
    </source>
</evidence>
<dbReference type="FunFam" id="3.40.1080.10:FF:000002">
    <property type="entry name" value="Succinyl-CoA:3-ketoacid-coenzyme A transferase, mitochondrial"/>
    <property type="match status" value="1"/>
</dbReference>
<dbReference type="GO" id="GO:0015031">
    <property type="term" value="P:protein transport"/>
    <property type="evidence" value="ECO:0007669"/>
    <property type="project" value="UniProtKB-KW"/>
</dbReference>
<evidence type="ECO:0000256" key="8">
    <source>
        <dbReference type="ARBA" id="ARBA00022490"/>
    </source>
</evidence>
<keyword evidence="11" id="KW-0809">Transit peptide</keyword>
<keyword evidence="8" id="KW-0963">Cytoplasm</keyword>
<dbReference type="InterPro" id="IPR016024">
    <property type="entry name" value="ARM-type_fold"/>
</dbReference>
<dbReference type="InterPro" id="IPR012792">
    <property type="entry name" value="3-oxoacid_CoA-transf_A"/>
</dbReference>
<feature type="region of interest" description="Disordered" evidence="14">
    <location>
        <begin position="1470"/>
        <end position="1505"/>
    </location>
</feature>
<evidence type="ECO:0000256" key="6">
    <source>
        <dbReference type="ARBA" id="ARBA00012490"/>
    </source>
</evidence>
<evidence type="ECO:0000256" key="14">
    <source>
        <dbReference type="SAM" id="MobiDB-lite"/>
    </source>
</evidence>
<dbReference type="GO" id="GO:0008260">
    <property type="term" value="F:succinyl-CoA:3-oxo-acid CoA-transferase activity"/>
    <property type="evidence" value="ECO:0007669"/>
    <property type="project" value="UniProtKB-EC"/>
</dbReference>